<evidence type="ECO:0000256" key="9">
    <source>
        <dbReference type="ARBA" id="ARBA00022909"/>
    </source>
</evidence>
<dbReference type="InterPro" id="IPR035907">
    <property type="entry name" value="Hppk_sf"/>
</dbReference>
<dbReference type="InterPro" id="IPR000550">
    <property type="entry name" value="Hppk"/>
</dbReference>
<evidence type="ECO:0000313" key="14">
    <source>
        <dbReference type="EMBL" id="MXO84376.1"/>
    </source>
</evidence>
<evidence type="ECO:0000256" key="7">
    <source>
        <dbReference type="ARBA" id="ARBA00022777"/>
    </source>
</evidence>
<name>A0A844ZB03_9SPHN</name>
<keyword evidence="7 14" id="KW-0418">Kinase</keyword>
<evidence type="ECO:0000259" key="13">
    <source>
        <dbReference type="Pfam" id="PF01288"/>
    </source>
</evidence>
<evidence type="ECO:0000256" key="1">
    <source>
        <dbReference type="ARBA" id="ARBA00005051"/>
    </source>
</evidence>
<dbReference type="GO" id="GO:0003848">
    <property type="term" value="F:2-amino-4-hydroxy-6-hydroxymethyldihydropteridine diphosphokinase activity"/>
    <property type="evidence" value="ECO:0007669"/>
    <property type="project" value="UniProtKB-EC"/>
</dbReference>
<evidence type="ECO:0000256" key="6">
    <source>
        <dbReference type="ARBA" id="ARBA00022741"/>
    </source>
</evidence>
<protein>
    <recommendedName>
        <fullName evidence="4">2-amino-4-hydroxy-6-hydroxymethyldihydropteridine pyrophosphokinase</fullName>
        <ecNumber evidence="3">2.7.6.3</ecNumber>
    </recommendedName>
    <alternativeName>
        <fullName evidence="11">6-hydroxymethyl-7,8-dihydropterin pyrophosphokinase</fullName>
    </alternativeName>
    <alternativeName>
        <fullName evidence="12">7,8-dihydro-6-hydroxymethylpterin-pyrophosphokinase</fullName>
    </alternativeName>
</protein>
<dbReference type="EC" id="2.7.6.3" evidence="3"/>
<evidence type="ECO:0000256" key="3">
    <source>
        <dbReference type="ARBA" id="ARBA00013253"/>
    </source>
</evidence>
<evidence type="ECO:0000256" key="2">
    <source>
        <dbReference type="ARBA" id="ARBA00005810"/>
    </source>
</evidence>
<dbReference type="GO" id="GO:0005524">
    <property type="term" value="F:ATP binding"/>
    <property type="evidence" value="ECO:0007669"/>
    <property type="project" value="UniProtKB-KW"/>
</dbReference>
<dbReference type="PANTHER" id="PTHR43071:SF1">
    <property type="entry name" value="2-AMINO-4-HYDROXY-6-HYDROXYMETHYLDIHYDROPTERIDINE PYROPHOSPHOKINASE"/>
    <property type="match status" value="1"/>
</dbReference>
<comment type="caution">
    <text evidence="14">The sequence shown here is derived from an EMBL/GenBank/DDBJ whole genome shotgun (WGS) entry which is preliminary data.</text>
</comment>
<dbReference type="SUPFAM" id="SSF55083">
    <property type="entry name" value="6-hydroxymethyl-7,8-dihydropterin pyrophosphokinase, HPPK"/>
    <property type="match status" value="1"/>
</dbReference>
<dbReference type="Pfam" id="PF01288">
    <property type="entry name" value="HPPK"/>
    <property type="match status" value="1"/>
</dbReference>
<proteinExistence type="inferred from homology"/>
<dbReference type="PANTHER" id="PTHR43071">
    <property type="entry name" value="2-AMINO-4-HYDROXY-6-HYDROXYMETHYLDIHYDROPTERIDINE PYROPHOSPHOKINASE"/>
    <property type="match status" value="1"/>
</dbReference>
<dbReference type="CDD" id="cd00483">
    <property type="entry name" value="HPPK"/>
    <property type="match status" value="1"/>
</dbReference>
<reference evidence="14 15" key="1">
    <citation type="submission" date="2019-12" db="EMBL/GenBank/DDBJ databases">
        <title>Genomic-based taxomic classification of the family Erythrobacteraceae.</title>
        <authorList>
            <person name="Xu L."/>
        </authorList>
    </citation>
    <scope>NUCLEOTIDE SEQUENCE [LARGE SCALE GENOMIC DNA]</scope>
    <source>
        <strain evidence="14 15">KCTC 42006</strain>
    </source>
</reference>
<organism evidence="14 15">
    <name type="scientific">Pontixanthobacter aestiaquae</name>
    <dbReference type="NCBI Taxonomy" id="1509367"/>
    <lineage>
        <taxon>Bacteria</taxon>
        <taxon>Pseudomonadati</taxon>
        <taxon>Pseudomonadota</taxon>
        <taxon>Alphaproteobacteria</taxon>
        <taxon>Sphingomonadales</taxon>
        <taxon>Erythrobacteraceae</taxon>
        <taxon>Pontixanthobacter</taxon>
    </lineage>
</organism>
<keyword evidence="5 14" id="KW-0808">Transferase</keyword>
<comment type="pathway">
    <text evidence="1">Cofactor biosynthesis; tetrahydrofolate biosynthesis; 2-amino-4-hydroxy-6-hydroxymethyl-7,8-dihydropteridine diphosphate from 7,8-dihydroneopterin triphosphate: step 4/4.</text>
</comment>
<evidence type="ECO:0000256" key="10">
    <source>
        <dbReference type="ARBA" id="ARBA00029409"/>
    </source>
</evidence>
<dbReference type="Proteomes" id="UP000460290">
    <property type="component" value="Unassembled WGS sequence"/>
</dbReference>
<sequence length="171" mass="18900">MRRHLKRRYSAQTYLIALGSNIRHPLHGLPRGVVGAAIDVLGELGVVRVQSTIIDSAPLGPSSRIYANAALILESELGPDQLLALLKHTERGFGARRGGRWQARVLDLDIVLWGGGIWVSESLGVPHAEFRKRDFVLGPAAEIAPHWRDPVTSLSLRQLFARLTKPRPITR</sequence>
<keyword evidence="15" id="KW-1185">Reference proteome</keyword>
<evidence type="ECO:0000256" key="4">
    <source>
        <dbReference type="ARBA" id="ARBA00016218"/>
    </source>
</evidence>
<gene>
    <name evidence="14" type="primary">folK</name>
    <name evidence="14" type="ORF">GRI35_13455</name>
</gene>
<evidence type="ECO:0000256" key="12">
    <source>
        <dbReference type="ARBA" id="ARBA00033413"/>
    </source>
</evidence>
<keyword evidence="9" id="KW-0289">Folate biosynthesis</keyword>
<dbReference type="RefSeq" id="WP_160614619.1">
    <property type="nucleotide sequence ID" value="NZ_JAUFQM010000001.1"/>
</dbReference>
<dbReference type="UniPathway" id="UPA00077">
    <property type="reaction ID" value="UER00155"/>
</dbReference>
<evidence type="ECO:0000256" key="5">
    <source>
        <dbReference type="ARBA" id="ARBA00022679"/>
    </source>
</evidence>
<evidence type="ECO:0000256" key="11">
    <source>
        <dbReference type="ARBA" id="ARBA00029766"/>
    </source>
</evidence>
<dbReference type="GO" id="GO:0046656">
    <property type="term" value="P:folic acid biosynthetic process"/>
    <property type="evidence" value="ECO:0007669"/>
    <property type="project" value="UniProtKB-KW"/>
</dbReference>
<dbReference type="OrthoDB" id="9808041at2"/>
<evidence type="ECO:0000313" key="15">
    <source>
        <dbReference type="Proteomes" id="UP000460290"/>
    </source>
</evidence>
<dbReference type="GO" id="GO:0046654">
    <property type="term" value="P:tetrahydrofolate biosynthetic process"/>
    <property type="evidence" value="ECO:0007669"/>
    <property type="project" value="UniProtKB-UniPathway"/>
</dbReference>
<accession>A0A844ZB03</accession>
<keyword evidence="6" id="KW-0547">Nucleotide-binding</keyword>
<dbReference type="EMBL" id="WTYZ01000001">
    <property type="protein sequence ID" value="MXO84376.1"/>
    <property type="molecule type" value="Genomic_DNA"/>
</dbReference>
<dbReference type="NCBIfam" id="TIGR01498">
    <property type="entry name" value="folK"/>
    <property type="match status" value="1"/>
</dbReference>
<comment type="similarity">
    <text evidence="2">Belongs to the HPPK family.</text>
</comment>
<keyword evidence="8" id="KW-0067">ATP-binding</keyword>
<feature type="domain" description="7,8-dihydro-6-hydroxymethylpterin-pyrophosphokinase" evidence="13">
    <location>
        <begin position="16"/>
        <end position="145"/>
    </location>
</feature>
<dbReference type="AlphaFoldDB" id="A0A844ZB03"/>
<dbReference type="Gene3D" id="3.30.70.560">
    <property type="entry name" value="7,8-Dihydro-6-hydroxymethylpterin-pyrophosphokinase HPPK"/>
    <property type="match status" value="1"/>
</dbReference>
<evidence type="ECO:0000256" key="8">
    <source>
        <dbReference type="ARBA" id="ARBA00022840"/>
    </source>
</evidence>
<dbReference type="GO" id="GO:0016301">
    <property type="term" value="F:kinase activity"/>
    <property type="evidence" value="ECO:0007669"/>
    <property type="project" value="UniProtKB-KW"/>
</dbReference>
<comment type="function">
    <text evidence="10">Catalyzes the transfer of pyrophosphate from adenosine triphosphate (ATP) to 6-hydroxymethyl-7,8-dihydropterin, an enzymatic step in folate biosynthesis pathway.</text>
</comment>